<dbReference type="KEGG" id="cmax:111476677"/>
<evidence type="ECO:0000313" key="1">
    <source>
        <dbReference type="Proteomes" id="UP000504608"/>
    </source>
</evidence>
<name>A0A6J1IF74_CUCMA</name>
<dbReference type="GeneID" id="111476677"/>
<evidence type="ECO:0000313" key="2">
    <source>
        <dbReference type="RefSeq" id="XP_022976222.1"/>
    </source>
</evidence>
<protein>
    <submittedName>
        <fullName evidence="2">Uncharacterized protein LOC111476677</fullName>
    </submittedName>
</protein>
<proteinExistence type="predicted"/>
<sequence length="77" mass="8931">MDKASVSERITVSILYFGLLKHEVIMKSGFYFNLEGLLNRQTKICRNISWTFSEPNFDATRLLGSFNIRVKGYTYSN</sequence>
<dbReference type="AlphaFoldDB" id="A0A6J1IF74"/>
<dbReference type="RefSeq" id="XP_022976222.1">
    <property type="nucleotide sequence ID" value="XM_023120454.1"/>
</dbReference>
<keyword evidence="1" id="KW-1185">Reference proteome</keyword>
<gene>
    <name evidence="2" type="primary">LOC111476677</name>
</gene>
<accession>A0A6J1IF74</accession>
<organism evidence="1 2">
    <name type="scientific">Cucurbita maxima</name>
    <name type="common">Pumpkin</name>
    <name type="synonym">Winter squash</name>
    <dbReference type="NCBI Taxonomy" id="3661"/>
    <lineage>
        <taxon>Eukaryota</taxon>
        <taxon>Viridiplantae</taxon>
        <taxon>Streptophyta</taxon>
        <taxon>Embryophyta</taxon>
        <taxon>Tracheophyta</taxon>
        <taxon>Spermatophyta</taxon>
        <taxon>Magnoliopsida</taxon>
        <taxon>eudicotyledons</taxon>
        <taxon>Gunneridae</taxon>
        <taxon>Pentapetalae</taxon>
        <taxon>rosids</taxon>
        <taxon>fabids</taxon>
        <taxon>Cucurbitales</taxon>
        <taxon>Cucurbitaceae</taxon>
        <taxon>Cucurbiteae</taxon>
        <taxon>Cucurbita</taxon>
    </lineage>
</organism>
<reference evidence="2" key="1">
    <citation type="submission" date="2025-08" db="UniProtKB">
        <authorList>
            <consortium name="RefSeq"/>
        </authorList>
    </citation>
    <scope>IDENTIFICATION</scope>
    <source>
        <tissue evidence="2">Young leaves</tissue>
    </source>
</reference>
<dbReference type="Proteomes" id="UP000504608">
    <property type="component" value="Unplaced"/>
</dbReference>